<accession>A0A249PMX9</accession>
<keyword evidence="1" id="KW-0614">Plasmid</keyword>
<protein>
    <submittedName>
        <fullName evidence="1">Uncharacterized protein</fullName>
    </submittedName>
</protein>
<dbReference type="EMBL" id="CP023069">
    <property type="protein sequence ID" value="ASY67024.1"/>
    <property type="molecule type" value="Genomic_DNA"/>
</dbReference>
<dbReference type="Proteomes" id="UP000217211">
    <property type="component" value="Plasmid pSJ05684a"/>
</dbReference>
<geneLocation type="plasmid" evidence="2">
    <name>psj05684a</name>
</geneLocation>
<evidence type="ECO:0000313" key="1">
    <source>
        <dbReference type="EMBL" id="ASY67024.1"/>
    </source>
</evidence>
<evidence type="ECO:0000313" key="2">
    <source>
        <dbReference type="Proteomes" id="UP000217211"/>
    </source>
</evidence>
<name>A0A249PMX9_9HYPH</name>
<keyword evidence="2" id="KW-1185">Reference proteome</keyword>
<dbReference type="AlphaFoldDB" id="A0A249PMX9"/>
<proteinExistence type="predicted"/>
<dbReference type="KEGG" id="esj:SJ05684_a37100"/>
<sequence>MFVPVAGDCHTAKLKQPLGSAVLPVEMLPCHFEVSEEALYWLMERADFLLRQ</sequence>
<organism evidence="1 2">
    <name type="scientific">Sinorhizobium sojae CCBAU 05684</name>
    <dbReference type="NCBI Taxonomy" id="716928"/>
    <lineage>
        <taxon>Bacteria</taxon>
        <taxon>Pseudomonadati</taxon>
        <taxon>Pseudomonadota</taxon>
        <taxon>Alphaproteobacteria</taxon>
        <taxon>Hyphomicrobiales</taxon>
        <taxon>Rhizobiaceae</taxon>
        <taxon>Sinorhizobium/Ensifer group</taxon>
        <taxon>Sinorhizobium</taxon>
    </lineage>
</organism>
<gene>
    <name evidence="1" type="ORF">SJ05684_a37100</name>
</gene>
<reference evidence="1 2" key="1">
    <citation type="submission" date="2017-08" db="EMBL/GenBank/DDBJ databases">
        <title>Multipartite genome sequences of Sinorhizobium species nodulating soybeans.</title>
        <authorList>
            <person name="Tian C.F."/>
        </authorList>
    </citation>
    <scope>NUCLEOTIDE SEQUENCE [LARGE SCALE GENOMIC DNA]</scope>
    <source>
        <strain evidence="1 2">CCBAU 05684</strain>
        <plasmid evidence="2">psj05684a</plasmid>
    </source>
</reference>